<reference evidence="1 2" key="1">
    <citation type="submission" date="2017-09" db="EMBL/GenBank/DDBJ databases">
        <title>Depth-based differentiation of microbial function through sediment-hosted aquifers and enrichment of novel symbionts in the deep terrestrial subsurface.</title>
        <authorList>
            <person name="Probst A.J."/>
            <person name="Ladd B."/>
            <person name="Jarett J.K."/>
            <person name="Geller-Mcgrath D.E."/>
            <person name="Sieber C.M."/>
            <person name="Emerson J.B."/>
            <person name="Anantharaman K."/>
            <person name="Thomas B.C."/>
            <person name="Malmstrom R."/>
            <person name="Stieglmeier M."/>
            <person name="Klingl A."/>
            <person name="Woyke T."/>
            <person name="Ryan C.M."/>
            <person name="Banfield J.F."/>
        </authorList>
    </citation>
    <scope>NUCLEOTIDE SEQUENCE [LARGE SCALE GENOMIC DNA]</scope>
    <source>
        <strain evidence="1">CG23_combo_of_CG06-09_8_20_14_all_48_7</strain>
    </source>
</reference>
<dbReference type="EMBL" id="PCRF01000170">
    <property type="protein sequence ID" value="PIP16226.1"/>
    <property type="molecule type" value="Genomic_DNA"/>
</dbReference>
<protein>
    <recommendedName>
        <fullName evidence="3">ATP-binding protein</fullName>
    </recommendedName>
</protein>
<accession>A0A2G9YAH4</accession>
<dbReference type="Gene3D" id="3.30.565.10">
    <property type="entry name" value="Histidine kinase-like ATPase, C-terminal domain"/>
    <property type="match status" value="1"/>
</dbReference>
<dbReference type="SUPFAM" id="SSF55874">
    <property type="entry name" value="ATPase domain of HSP90 chaperone/DNA topoisomerase II/histidine kinase"/>
    <property type="match status" value="1"/>
</dbReference>
<sequence length="214" mass="24309">MGETRVNLKHLLEDIRDSYPCPQEEAIITELIANALDSGASEIRFFTVLEQKTMSVADNGEGMTRRNLKEYHDIAATTKVRGKGIGFAGVGVKLALLVAEKVVTETRRGSFHKATRWRLEGVQRAPWEYVEPNKMIGSTNGTAISIVLRDSNSELLKGSFIERVVHTHFYPVLDKEFMDRILRYVYKKGVDFFVNDRKVALMETEKPAQRKSFL</sequence>
<feature type="non-terminal residue" evidence="1">
    <location>
        <position position="214"/>
    </location>
</feature>
<organism evidence="1 2">
    <name type="scientific">bacterium (Candidatus Ratteibacteria) CG23_combo_of_CG06-09_8_20_14_all_48_7</name>
    <dbReference type="NCBI Taxonomy" id="2014292"/>
    <lineage>
        <taxon>Bacteria</taxon>
        <taxon>Candidatus Ratteibacteria</taxon>
    </lineage>
</organism>
<evidence type="ECO:0008006" key="3">
    <source>
        <dbReference type="Google" id="ProtNLM"/>
    </source>
</evidence>
<comment type="caution">
    <text evidence="1">The sequence shown here is derived from an EMBL/GenBank/DDBJ whole genome shotgun (WGS) entry which is preliminary data.</text>
</comment>
<dbReference type="InterPro" id="IPR036890">
    <property type="entry name" value="HATPase_C_sf"/>
</dbReference>
<gene>
    <name evidence="1" type="ORF">COX46_03550</name>
</gene>
<evidence type="ECO:0000313" key="1">
    <source>
        <dbReference type="EMBL" id="PIP16226.1"/>
    </source>
</evidence>
<dbReference type="Proteomes" id="UP000230392">
    <property type="component" value="Unassembled WGS sequence"/>
</dbReference>
<evidence type="ECO:0000313" key="2">
    <source>
        <dbReference type="Proteomes" id="UP000230392"/>
    </source>
</evidence>
<name>A0A2G9YAH4_9BACT</name>
<dbReference type="AlphaFoldDB" id="A0A2G9YAH4"/>
<dbReference type="Pfam" id="PF13589">
    <property type="entry name" value="HATPase_c_3"/>
    <property type="match status" value="1"/>
</dbReference>
<proteinExistence type="predicted"/>